<evidence type="ECO:0000313" key="1">
    <source>
        <dbReference type="EMBL" id="ODH39287.1"/>
    </source>
</evidence>
<dbReference type="Gene3D" id="1.10.1520.10">
    <property type="entry name" value="Ribonuclease III domain"/>
    <property type="match status" value="1"/>
</dbReference>
<gene>
    <name evidence="1" type="ORF">ACO22_01955</name>
</gene>
<dbReference type="VEuPathDB" id="FungiDB:PABG_02720"/>
<accession>A0A1D2JK05</accession>
<dbReference type="GO" id="GO:0004525">
    <property type="term" value="F:ribonuclease III activity"/>
    <property type="evidence" value="ECO:0007669"/>
    <property type="project" value="InterPro"/>
</dbReference>
<name>A0A1D2JK05_PARBR</name>
<dbReference type="Proteomes" id="UP000242814">
    <property type="component" value="Unassembled WGS sequence"/>
</dbReference>
<dbReference type="SUPFAM" id="SSF69065">
    <property type="entry name" value="RNase III domain-like"/>
    <property type="match status" value="1"/>
</dbReference>
<organism evidence="1 2">
    <name type="scientific">Paracoccidioides brasiliensis</name>
    <dbReference type="NCBI Taxonomy" id="121759"/>
    <lineage>
        <taxon>Eukaryota</taxon>
        <taxon>Fungi</taxon>
        <taxon>Dikarya</taxon>
        <taxon>Ascomycota</taxon>
        <taxon>Pezizomycotina</taxon>
        <taxon>Eurotiomycetes</taxon>
        <taxon>Eurotiomycetidae</taxon>
        <taxon>Onygenales</taxon>
        <taxon>Ajellomycetaceae</taxon>
        <taxon>Paracoccidioides</taxon>
    </lineage>
</organism>
<protein>
    <submittedName>
        <fullName evidence="1">Uncharacterized protein</fullName>
    </submittedName>
</protein>
<dbReference type="InterPro" id="IPR036389">
    <property type="entry name" value="RNase_III_sf"/>
</dbReference>
<reference evidence="1 2" key="1">
    <citation type="submission" date="2016-06" db="EMBL/GenBank/DDBJ databases">
        <authorList>
            <person name="Kjaerup R.B."/>
            <person name="Dalgaard T.S."/>
            <person name="Juul-Madsen H.R."/>
        </authorList>
    </citation>
    <scope>NUCLEOTIDE SEQUENCE [LARGE SCALE GENOMIC DNA]</scope>
    <source>
        <strain evidence="1 2">Pb300</strain>
    </source>
</reference>
<dbReference type="EMBL" id="LZYO01000054">
    <property type="protein sequence ID" value="ODH39287.1"/>
    <property type="molecule type" value="Genomic_DNA"/>
</dbReference>
<proteinExistence type="predicted"/>
<dbReference type="GO" id="GO:0006396">
    <property type="term" value="P:RNA processing"/>
    <property type="evidence" value="ECO:0007669"/>
    <property type="project" value="InterPro"/>
</dbReference>
<comment type="caution">
    <text evidence="1">The sequence shown here is derived from an EMBL/GenBank/DDBJ whole genome shotgun (WGS) entry which is preliminary data.</text>
</comment>
<dbReference type="AlphaFoldDB" id="A0A1D2JK05"/>
<dbReference type="VEuPathDB" id="FungiDB:PADG_01167"/>
<evidence type="ECO:0000313" key="2">
    <source>
        <dbReference type="Proteomes" id="UP000242814"/>
    </source>
</evidence>
<sequence>MALLIEATLAVQGVKVNAIESTIGYSFTNSNLCLEALWIASPITGEGDKKLAQAGDDAVKLALAVSGFENGYSRGQISEITSATASNRHLGYKGFEIELQEHMTREISSGRHLNENCGVPRQR</sequence>